<proteinExistence type="predicted"/>
<dbReference type="AlphaFoldDB" id="A0A1J8PH49"/>
<dbReference type="EMBL" id="LVVM01006343">
    <property type="protein sequence ID" value="OJA08309.1"/>
    <property type="molecule type" value="Genomic_DNA"/>
</dbReference>
<feature type="compositionally biased region" description="Basic residues" evidence="1">
    <location>
        <begin position="8"/>
        <end position="23"/>
    </location>
</feature>
<dbReference type="Proteomes" id="UP000183567">
    <property type="component" value="Unassembled WGS sequence"/>
</dbReference>
<reference evidence="2 3" key="1">
    <citation type="submission" date="2016-03" db="EMBL/GenBank/DDBJ databases">
        <title>Comparative genomics of the ectomycorrhizal sister species Rhizopogon vinicolor and Rhizopogon vesiculosus (Basidiomycota: Boletales) reveals a divergence of the mating type B locus.</title>
        <authorList>
            <person name="Mujic A.B."/>
            <person name="Kuo A."/>
            <person name="Tritt A."/>
            <person name="Lipzen A."/>
            <person name="Chen C."/>
            <person name="Johnson J."/>
            <person name="Sharma A."/>
            <person name="Barry K."/>
            <person name="Grigoriev I.V."/>
            <person name="Spatafora J.W."/>
        </authorList>
    </citation>
    <scope>NUCLEOTIDE SEQUENCE [LARGE SCALE GENOMIC DNA]</scope>
    <source>
        <strain evidence="2 3">AM-OR11-056</strain>
    </source>
</reference>
<evidence type="ECO:0000313" key="3">
    <source>
        <dbReference type="Proteomes" id="UP000183567"/>
    </source>
</evidence>
<feature type="region of interest" description="Disordered" evidence="1">
    <location>
        <begin position="131"/>
        <end position="151"/>
    </location>
</feature>
<gene>
    <name evidence="2" type="ORF">AZE42_11452</name>
</gene>
<feature type="compositionally biased region" description="Basic residues" evidence="1">
    <location>
        <begin position="71"/>
        <end position="83"/>
    </location>
</feature>
<evidence type="ECO:0000256" key="1">
    <source>
        <dbReference type="SAM" id="MobiDB-lite"/>
    </source>
</evidence>
<feature type="compositionally biased region" description="Basic and acidic residues" evidence="1">
    <location>
        <begin position="140"/>
        <end position="151"/>
    </location>
</feature>
<sequence length="189" mass="22070">MQTAIFRKSARKEPQRRKMQRQRNKSEKKLNVKQQPRSRMKKESRRLKRQKQRSRPEKKLNIEQQPVSRVGRSRRISRKHSRICQRSDNAPPVGMHGSKSPVAIDANVASITLLGRSTMCCQRKRLGSQMKRCRKRSRKHSPDFQRSDTVKEDMHGNKCTVAINAKLDFTISLGRSYMRRSTATKGSRK</sequence>
<evidence type="ECO:0000313" key="2">
    <source>
        <dbReference type="EMBL" id="OJA08309.1"/>
    </source>
</evidence>
<accession>A0A1J8PH49</accession>
<keyword evidence="3" id="KW-1185">Reference proteome</keyword>
<organism evidence="2 3">
    <name type="scientific">Rhizopogon vesiculosus</name>
    <dbReference type="NCBI Taxonomy" id="180088"/>
    <lineage>
        <taxon>Eukaryota</taxon>
        <taxon>Fungi</taxon>
        <taxon>Dikarya</taxon>
        <taxon>Basidiomycota</taxon>
        <taxon>Agaricomycotina</taxon>
        <taxon>Agaricomycetes</taxon>
        <taxon>Agaricomycetidae</taxon>
        <taxon>Boletales</taxon>
        <taxon>Suillineae</taxon>
        <taxon>Rhizopogonaceae</taxon>
        <taxon>Rhizopogon</taxon>
    </lineage>
</organism>
<feature type="compositionally biased region" description="Basic residues" evidence="1">
    <location>
        <begin position="36"/>
        <end position="53"/>
    </location>
</feature>
<feature type="region of interest" description="Disordered" evidence="1">
    <location>
        <begin position="1"/>
        <end position="98"/>
    </location>
</feature>
<protein>
    <submittedName>
        <fullName evidence="2">Uncharacterized protein</fullName>
    </submittedName>
</protein>
<comment type="caution">
    <text evidence="2">The sequence shown here is derived from an EMBL/GenBank/DDBJ whole genome shotgun (WGS) entry which is preliminary data.</text>
</comment>
<name>A0A1J8PH49_9AGAM</name>